<proteinExistence type="predicted"/>
<feature type="transmembrane region" description="Helical" evidence="1">
    <location>
        <begin position="50"/>
        <end position="75"/>
    </location>
</feature>
<feature type="transmembrane region" description="Helical" evidence="1">
    <location>
        <begin position="215"/>
        <end position="233"/>
    </location>
</feature>
<name>A0A0L6W594_9FIRM</name>
<dbReference type="EMBL" id="LGTE01000002">
    <property type="protein sequence ID" value="KNZ70700.1"/>
    <property type="molecule type" value="Genomic_DNA"/>
</dbReference>
<accession>A0A0L6W594</accession>
<feature type="transmembrane region" description="Helical" evidence="1">
    <location>
        <begin position="121"/>
        <end position="138"/>
    </location>
</feature>
<keyword evidence="1" id="KW-1133">Transmembrane helix</keyword>
<evidence type="ECO:0000313" key="3">
    <source>
        <dbReference type="EMBL" id="KNZ70700.1"/>
    </source>
</evidence>
<organism evidence="3 4">
    <name type="scientific">Thermincola ferriacetica</name>
    <dbReference type="NCBI Taxonomy" id="281456"/>
    <lineage>
        <taxon>Bacteria</taxon>
        <taxon>Bacillati</taxon>
        <taxon>Bacillota</taxon>
        <taxon>Clostridia</taxon>
        <taxon>Eubacteriales</taxon>
        <taxon>Thermincolaceae</taxon>
        <taxon>Thermincola</taxon>
    </lineage>
</organism>
<dbReference type="InterPro" id="IPR003675">
    <property type="entry name" value="Rce1/LyrA-like_dom"/>
</dbReference>
<feature type="transmembrane region" description="Helical" evidence="1">
    <location>
        <begin position="176"/>
        <end position="194"/>
    </location>
</feature>
<sequence>MERHIKKILIITGHLVFIRFLAEVLTGVLIKGLAGVIPEDLQLPAYRLYFAGSLLAVGVVYGSKLLGFEIAGFFAHRAAWGRLFSGMLAAFGSVAAIILLSVWLGTYNISVGRLTFKPGQMMFFFGLFILVAFAEELLHRGIIFRLTEKHYSGSTAIILSALTFSLMHLFNKGITLLAFLNIFLVGLLMAEKAAGTGSLWWPVGFHFAWNAMEGLGFSLPVSGLAVPGILNVVPERSVIKSPFWGAEFGPEGSIVTTAVAVIILMFRNIRKG</sequence>
<keyword evidence="4" id="KW-1185">Reference proteome</keyword>
<evidence type="ECO:0000259" key="2">
    <source>
        <dbReference type="Pfam" id="PF02517"/>
    </source>
</evidence>
<feature type="domain" description="CAAX prenyl protease 2/Lysostaphin resistance protein A-like" evidence="2">
    <location>
        <begin position="120"/>
        <end position="212"/>
    </location>
</feature>
<feature type="transmembrane region" description="Helical" evidence="1">
    <location>
        <begin position="87"/>
        <end position="109"/>
    </location>
</feature>
<dbReference type="Proteomes" id="UP000037175">
    <property type="component" value="Unassembled WGS sequence"/>
</dbReference>
<feature type="transmembrane region" description="Helical" evidence="1">
    <location>
        <begin position="150"/>
        <end position="170"/>
    </location>
</feature>
<dbReference type="PANTHER" id="PTHR39430">
    <property type="entry name" value="MEMBRANE-ASSOCIATED PROTEASE-RELATED"/>
    <property type="match status" value="1"/>
</dbReference>
<keyword evidence="1" id="KW-0812">Transmembrane</keyword>
<dbReference type="AlphaFoldDB" id="A0A0L6W594"/>
<feature type="transmembrane region" description="Helical" evidence="1">
    <location>
        <begin position="7"/>
        <end position="30"/>
    </location>
</feature>
<dbReference type="PANTHER" id="PTHR39430:SF1">
    <property type="entry name" value="PROTEASE"/>
    <property type="match status" value="1"/>
</dbReference>
<dbReference type="RefSeq" id="WP_052216629.1">
    <property type="nucleotide sequence ID" value="NZ_LGTE01000002.1"/>
</dbReference>
<comment type="caution">
    <text evidence="3">The sequence shown here is derived from an EMBL/GenBank/DDBJ whole genome shotgun (WGS) entry which is preliminary data.</text>
</comment>
<dbReference type="GO" id="GO:0080120">
    <property type="term" value="P:CAAX-box protein maturation"/>
    <property type="evidence" value="ECO:0007669"/>
    <property type="project" value="UniProtKB-ARBA"/>
</dbReference>
<evidence type="ECO:0000313" key="4">
    <source>
        <dbReference type="Proteomes" id="UP000037175"/>
    </source>
</evidence>
<keyword evidence="1" id="KW-0472">Membrane</keyword>
<dbReference type="Pfam" id="PF02517">
    <property type="entry name" value="Rce1-like"/>
    <property type="match status" value="1"/>
</dbReference>
<dbReference type="GO" id="GO:0004175">
    <property type="term" value="F:endopeptidase activity"/>
    <property type="evidence" value="ECO:0007669"/>
    <property type="project" value="UniProtKB-ARBA"/>
</dbReference>
<feature type="transmembrane region" description="Helical" evidence="1">
    <location>
        <begin position="253"/>
        <end position="269"/>
    </location>
</feature>
<evidence type="ECO:0000256" key="1">
    <source>
        <dbReference type="SAM" id="Phobius"/>
    </source>
</evidence>
<reference evidence="4" key="1">
    <citation type="submission" date="2015-07" db="EMBL/GenBank/DDBJ databases">
        <title>Complete Genome of Thermincola ferriacetica strain Z-0001T.</title>
        <authorList>
            <person name="Lusk B."/>
            <person name="Badalamenti J.P."/>
            <person name="Parameswaran P."/>
            <person name="Bond D.R."/>
            <person name="Torres C.I."/>
        </authorList>
    </citation>
    <scope>NUCLEOTIDE SEQUENCE [LARGE SCALE GENOMIC DNA]</scope>
    <source>
        <strain evidence="4">Z-0001</strain>
    </source>
</reference>
<protein>
    <submittedName>
        <fullName evidence="3">Abortive infection protein</fullName>
    </submittedName>
</protein>
<gene>
    <name evidence="3" type="ORF">Tfer_0378</name>
</gene>